<feature type="compositionally biased region" description="Low complexity" evidence="1">
    <location>
        <begin position="93"/>
        <end position="106"/>
    </location>
</feature>
<feature type="region of interest" description="Disordered" evidence="1">
    <location>
        <begin position="84"/>
        <end position="106"/>
    </location>
</feature>
<proteinExistence type="predicted"/>
<gene>
    <name evidence="2" type="ORF">OEZ85_009829</name>
</gene>
<accession>A0ABY8UAZ1</accession>
<dbReference type="Proteomes" id="UP001244341">
    <property type="component" value="Chromosome 9b"/>
</dbReference>
<keyword evidence="3" id="KW-1185">Reference proteome</keyword>
<protein>
    <submittedName>
        <fullName evidence="2">Uncharacterized protein</fullName>
    </submittedName>
</protein>
<evidence type="ECO:0000256" key="1">
    <source>
        <dbReference type="SAM" id="MobiDB-lite"/>
    </source>
</evidence>
<name>A0ABY8UAZ1_TETOB</name>
<evidence type="ECO:0000313" key="2">
    <source>
        <dbReference type="EMBL" id="WIA18365.1"/>
    </source>
</evidence>
<dbReference type="EMBL" id="CP126216">
    <property type="protein sequence ID" value="WIA18365.1"/>
    <property type="molecule type" value="Genomic_DNA"/>
</dbReference>
<sequence>MNSTGPCPSKHFKTFHQERFGGLAQCLLQGIEAGVVVCLQAIPYGMDCSKPSGMQALKKLQSYYIKLGKQGRPHPGHERLFDLLKQRVEASTPQQQQQQPDQGPRGRQLAPFLCWAAASSTGSQKASSRTSLQQLLPHRIWMAYAG</sequence>
<reference evidence="2 3" key="1">
    <citation type="submission" date="2023-05" db="EMBL/GenBank/DDBJ databases">
        <title>A 100% complete, gapless, phased diploid assembly of the Scenedesmus obliquus UTEX 3031 genome.</title>
        <authorList>
            <person name="Biondi T.C."/>
            <person name="Hanschen E.R."/>
            <person name="Kwon T."/>
            <person name="Eng W."/>
            <person name="Kruse C.P.S."/>
            <person name="Koehler S.I."/>
            <person name="Kunde Y."/>
            <person name="Gleasner C.D."/>
            <person name="You Mak K.T."/>
            <person name="Polle J."/>
            <person name="Hovde B.T."/>
            <person name="Starkenburg S.R."/>
        </authorList>
    </citation>
    <scope>NUCLEOTIDE SEQUENCE [LARGE SCALE GENOMIC DNA]</scope>
    <source>
        <strain evidence="2 3">DOE0152z</strain>
    </source>
</reference>
<organism evidence="2 3">
    <name type="scientific">Tetradesmus obliquus</name>
    <name type="common">Green alga</name>
    <name type="synonym">Acutodesmus obliquus</name>
    <dbReference type="NCBI Taxonomy" id="3088"/>
    <lineage>
        <taxon>Eukaryota</taxon>
        <taxon>Viridiplantae</taxon>
        <taxon>Chlorophyta</taxon>
        <taxon>core chlorophytes</taxon>
        <taxon>Chlorophyceae</taxon>
        <taxon>CS clade</taxon>
        <taxon>Sphaeropleales</taxon>
        <taxon>Scenedesmaceae</taxon>
        <taxon>Tetradesmus</taxon>
    </lineage>
</organism>
<evidence type="ECO:0000313" key="3">
    <source>
        <dbReference type="Proteomes" id="UP001244341"/>
    </source>
</evidence>